<name>A0A8D5ZJX4_9BACL</name>
<dbReference type="AlphaFoldDB" id="A0A8D5ZJX4"/>
<organism evidence="1 2">
    <name type="scientific">Polycladomyces abyssicola</name>
    <dbReference type="NCBI Taxonomy" id="1125966"/>
    <lineage>
        <taxon>Bacteria</taxon>
        <taxon>Bacillati</taxon>
        <taxon>Bacillota</taxon>
        <taxon>Bacilli</taxon>
        <taxon>Bacillales</taxon>
        <taxon>Thermoactinomycetaceae</taxon>
        <taxon>Polycladomyces</taxon>
    </lineage>
</organism>
<evidence type="ECO:0000313" key="2">
    <source>
        <dbReference type="Proteomes" id="UP000677436"/>
    </source>
</evidence>
<gene>
    <name evidence="1" type="ORF">JIR001_07070</name>
</gene>
<dbReference type="KEGG" id="pabs:JIR001_07070"/>
<sequence>MVIVNHYNVDFSQWKEGTDGTERRKNGWGQNLTKKPCQEYVKKLS</sequence>
<proteinExistence type="predicted"/>
<accession>A0A8D5ZJX4</accession>
<reference evidence="1" key="2">
    <citation type="journal article" date="2021" name="Microbiol. Resour. Announc.">
        <title>Complete Genome Sequence of Polycladomyces abyssicola JIR-001T, Isolated from Hemipelagic Sediment in Deep Seawater.</title>
        <authorList>
            <person name="Tsubouchi T."/>
            <person name="Kaneko Y."/>
        </authorList>
    </citation>
    <scope>NUCLEOTIDE SEQUENCE</scope>
    <source>
        <strain evidence="1">JIR-001</strain>
    </source>
</reference>
<dbReference type="Proteomes" id="UP000677436">
    <property type="component" value="Chromosome"/>
</dbReference>
<dbReference type="EMBL" id="AP024601">
    <property type="protein sequence ID" value="BCU80924.1"/>
    <property type="molecule type" value="Genomic_DNA"/>
</dbReference>
<keyword evidence="2" id="KW-1185">Reference proteome</keyword>
<evidence type="ECO:0000313" key="1">
    <source>
        <dbReference type="EMBL" id="BCU80924.1"/>
    </source>
</evidence>
<reference evidence="1" key="1">
    <citation type="journal article" date="2013" name="Int. J. Syst. Evol. Microbiol.">
        <title>Polycladomyces abyssicola gen. nov., sp. nov., a thermophilic filamentous bacterium isolated from hemipelagic sediment.</title>
        <authorList>
            <person name="Tsubouchi T."/>
            <person name="Shimane Y."/>
            <person name="Mori K."/>
            <person name="Usui K."/>
            <person name="Hiraki T."/>
            <person name="Tame A."/>
            <person name="Uematsu K."/>
            <person name="Maruyama T."/>
            <person name="Hatada Y."/>
        </authorList>
    </citation>
    <scope>NUCLEOTIDE SEQUENCE</scope>
    <source>
        <strain evidence="1">JIR-001</strain>
    </source>
</reference>
<protein>
    <submittedName>
        <fullName evidence="1">Uncharacterized protein</fullName>
    </submittedName>
</protein>